<dbReference type="InterPro" id="IPR053879">
    <property type="entry name" value="HYDIN_VesB_CFA65-like_Ig"/>
</dbReference>
<dbReference type="Gene3D" id="2.60.40.10">
    <property type="entry name" value="Immunoglobulins"/>
    <property type="match status" value="17"/>
</dbReference>
<dbReference type="Pfam" id="PF24798">
    <property type="entry name" value="Ig-CFAP74_4th"/>
    <property type="match status" value="1"/>
</dbReference>
<reference evidence="8 9" key="1">
    <citation type="submission" date="2024-04" db="EMBL/GenBank/DDBJ databases">
        <title>Tritrichomonas musculus Genome.</title>
        <authorList>
            <person name="Alves-Ferreira E."/>
            <person name="Grigg M."/>
            <person name="Lorenzi H."/>
            <person name="Galac M."/>
        </authorList>
    </citation>
    <scope>NUCLEOTIDE SEQUENCE [LARGE SCALE GENOMIC DNA]</scope>
    <source>
        <strain evidence="8 9">EAF2021</strain>
    </source>
</reference>
<dbReference type="InterPro" id="IPR008962">
    <property type="entry name" value="PapD-like_sf"/>
</dbReference>
<evidence type="ECO:0000313" key="8">
    <source>
        <dbReference type="EMBL" id="KAK8853769.1"/>
    </source>
</evidence>
<comment type="caution">
    <text evidence="8">The sequence shown here is derived from an EMBL/GenBank/DDBJ whole genome shotgun (WGS) entry which is preliminary data.</text>
</comment>
<dbReference type="SUPFAM" id="SSF49354">
    <property type="entry name" value="PapD-like"/>
    <property type="match status" value="1"/>
</dbReference>
<dbReference type="Proteomes" id="UP001470230">
    <property type="component" value="Unassembled WGS sequence"/>
</dbReference>
<evidence type="ECO:0000256" key="2">
    <source>
        <dbReference type="ARBA" id="ARBA00004496"/>
    </source>
</evidence>
<dbReference type="InterPro" id="IPR033305">
    <property type="entry name" value="Hydin-like"/>
</dbReference>
<comment type="subcellular location">
    <subcellularLocation>
        <location evidence="1">Cell projection</location>
        <location evidence="1">Cilium</location>
    </subcellularLocation>
    <subcellularLocation>
        <location evidence="2">Cytoplasm</location>
    </subcellularLocation>
</comment>
<feature type="compositionally biased region" description="Basic and acidic residues" evidence="6">
    <location>
        <begin position="1594"/>
        <end position="1621"/>
    </location>
</feature>
<organism evidence="8 9">
    <name type="scientific">Tritrichomonas musculus</name>
    <dbReference type="NCBI Taxonomy" id="1915356"/>
    <lineage>
        <taxon>Eukaryota</taxon>
        <taxon>Metamonada</taxon>
        <taxon>Parabasalia</taxon>
        <taxon>Tritrichomonadida</taxon>
        <taxon>Tritrichomonadidae</taxon>
        <taxon>Tritrichomonas</taxon>
    </lineage>
</organism>
<keyword evidence="5" id="KW-0966">Cell projection</keyword>
<feature type="compositionally biased region" description="Basic and acidic residues" evidence="6">
    <location>
        <begin position="1938"/>
        <end position="1960"/>
    </location>
</feature>
<feature type="region of interest" description="Disordered" evidence="6">
    <location>
        <begin position="1585"/>
        <end position="1667"/>
    </location>
</feature>
<evidence type="ECO:0000313" key="9">
    <source>
        <dbReference type="Proteomes" id="UP001470230"/>
    </source>
</evidence>
<evidence type="ECO:0000256" key="4">
    <source>
        <dbReference type="ARBA" id="ARBA00023069"/>
    </source>
</evidence>
<dbReference type="Pfam" id="PF22544">
    <property type="entry name" value="HYDIN_VesB_CFA65-like_Ig"/>
    <property type="match status" value="2"/>
</dbReference>
<feature type="compositionally biased region" description="Basic and acidic residues" evidence="6">
    <location>
        <begin position="1028"/>
        <end position="1042"/>
    </location>
</feature>
<evidence type="ECO:0000259" key="7">
    <source>
        <dbReference type="PROSITE" id="PS51376"/>
    </source>
</evidence>
<dbReference type="PANTHER" id="PTHR23053">
    <property type="entry name" value="DLEC1 DELETED IN LUNG AND ESOPHAGEAL CANCER 1"/>
    <property type="match status" value="1"/>
</dbReference>
<accession>A0ABR2HWX4</accession>
<dbReference type="Gene3D" id="3.40.50.300">
    <property type="entry name" value="P-loop containing nucleotide triphosphate hydrolases"/>
    <property type="match status" value="1"/>
</dbReference>
<gene>
    <name evidence="8" type="ORF">M9Y10_016312</name>
</gene>
<dbReference type="InterPro" id="IPR027417">
    <property type="entry name" value="P-loop_NTPase"/>
</dbReference>
<feature type="domain" description="DBB" evidence="7">
    <location>
        <begin position="240"/>
        <end position="375"/>
    </location>
</feature>
<name>A0ABR2HWX4_9EUKA</name>
<evidence type="ECO:0000256" key="5">
    <source>
        <dbReference type="ARBA" id="ARBA00023273"/>
    </source>
</evidence>
<dbReference type="InterPro" id="IPR017893">
    <property type="entry name" value="DBB_domain"/>
</dbReference>
<evidence type="ECO:0000256" key="1">
    <source>
        <dbReference type="ARBA" id="ARBA00004138"/>
    </source>
</evidence>
<dbReference type="SUPFAM" id="SSF52540">
    <property type="entry name" value="P-loop containing nucleoside triphosphate hydrolases"/>
    <property type="match status" value="1"/>
</dbReference>
<feature type="compositionally biased region" description="Low complexity" evidence="6">
    <location>
        <begin position="1640"/>
        <end position="1649"/>
    </location>
</feature>
<feature type="region of interest" description="Disordered" evidence="6">
    <location>
        <begin position="1028"/>
        <end position="1063"/>
    </location>
</feature>
<sequence>MLGVCLEPSSLVFPPTYITNVSRFAVKVINNSNEIHHVSFYSRNDPKEEESEKIQLDEYDVNQRGQIMKSTLFKSEVFNIEPKECELFPHSFNQVIVEFTPTIAAQHEITAYVQVDSQEERFSFNMSGFGLPPSAHFSPDSIIVGHVNLDSILDYEVSLVNSGESSVEFSLENKETSNKYTFNPTSGLIPIGGSVKFQIQLIASSVGNFVDTFTFRVRGALKTLPIITFTGKVIGPSYSITPRQIKFGGVGYGFLHTEKLEIENKSEIPFDFKLRMSHDGTFEHREFQILPESGTVNKFGKVEITIEFIPISIRAYNLCLYLDINKFGQRLSEIPITATCYCPSLTLVPNVLDLHDIYINYKYSKTVILKNDTDYAAKFEFVKQNSSSLKLGIIEVGKDIGIVSPHSESNIDLTFTGIKIGKMNIDCFFSIFGSDDPPIKLTIVANCTGPTLDISLKNINFGNVKVLKKIEKTLTISNNSLIPANFKAFFEPLSKVYSIEPNESTILPNEIMNFSVLANLTDTLTFASNLKFQFDNLNPIVIPIKAVGNGTPIVSSIDMETIDFGNILTESPSNLPFDLTNYSDRMYEIRWSNQKPKFQNDQCQLTYSIEPDYVQIRPHEKQTFTITLRCKKVTSFTMVLMCNATVGRSRNEIFQPLLKAAFVQPLITLSTNLIEFETNCIPTETSESKDRSNLQPPSELLTKIEKPISITNKSKITLNLIVDCPDPFKCSQDKITINSGETIDLTIIFDTTFKTDFTSESITRKLQFIFEDFPQKVTSTLKGVINFPNVSFSLKGPIDFGVSMMNTEQAKTLEMKNVFVSPIYYEWELMSDDELANKAFDIYPLRGDLDPGSTIETHIGYFALADPNGQHRNYTATAVCHIYGGPDYQFPLNGSSASLDYRIEPLNFELGERNFSEEVIEKLRIFNISKVPLKFEMKIPRRTKFNSFQISPISGEIEPKKEQEIVVRIVPGLPQEYQESFTVQIGGFEDIQVHVSVDAQYSQISMPLPRDETDLALTNINSEIEKKESLSLQRKETNKENQIKLNPNKQEEEEENEFNDQQQDKNEISLDLLLKEERLLLNEHIKNSSNLPQFIQNQQPFYVAKYVFNFGEMILGEQRKETIPITNHTSFPISFDVNLDKLKRTGFKIEPMSYKDIQGKTTVNIDIIFNPMIRRINDVGPVSYLVPITFNDGHSILLIIKANLKLPELSFSNFHFEFGSVVIGQTKIMTLQLQNMNDVSCEFKFGQAESVNILQKNSQQQNSSNVFIVVPDSGILPPSSFMNIAIHFTPDSEKSYQMQFPLMLKYALTPSYITVDGKGLFLQLTFDPTELFMETIQPFSLPVTSEVTVTNPTDYQIEFFSLQFDKELINENIDDPRRSESPFVTYTPKIKTPASASKFAICIIVSGTPLSGKTTISKHLSQVYNIPIIDLKEVWKEKEKENVEIEEEEDTNEEDLLSADCVKELYSLISKPEYRSGFIIDGLNCIDETSSKENETFASQCLKVKNAHDEMDKVIPQPIAHQQLSSYEKALDYVLNSLDGHYVFHVSLKTSLDVGIKRRDSILRREKGIKKHQLKEEKDRLFNMTEEEYENLSPEEKEKVDKKRSSYRNKLVDQPEETTEKSHKKGKSHGKHSESKKDIISTSRSTSSQKQEKEKEKDKKKSKSGLPSDPLEQEYLIYSLSLGSLIQKIQSATDRFKVLDPLEIIEFNKDEINHSINSVLINADESREKIVSQITSFLPLLTTLKESAFKLLIPEPVVQDVAKTTELMKMPRFFSIVTDEENESKLTQRWKLNPKEQMTLTVQFESIIPGNFIEDLLFQICSSSSQPTSLKVHGNCFLPDFERSPKALFPSLLRKFDPKQTPAFITETNELNFGYVLTCKERTGKAQMMYHTTVNLYNTTCFPCEVTCLFTDPALKNIWGVDQTTFTIPPSQIPTKPAETEKPKSKSKGSKEKEKEKDEQQLMIDFQNKLNTYSKSELVIGFNPTAPNIYRTSLILLVKDNPEPLSIKLVGECAVPSVDISSLSIDFDKVLINTEKVKKIELKNNGKLTAFWQIKGTSSLNGLVTFNQTEGLIQSRSSFIIIVKFQSTKPQQLKKALQFEVTDEAKTKLFRNETLQVAGEAFDVNFDITVPKVGTEQLDFGQLKVGQSKTLQIQVKNKGKYPVQFKFTFSDKTVAKYLTMSPMEGTSPVNDKGTTINVTFNALNVVKFQSQKGINLKVIETQTNTITANQSFTFCAKTFYNTFNLSCGKKVDFGINNIGNIMKKEFTLTNTGVFPFDYEFQTKSTQEESKSGMKALNSAKVKTLTSKTKAKPKQSNVLCLGPFSISPTSGVVQPNSTVNFSIEFMSNEIGNFKENFRVSIPDVNSADSNYLVRLIGNSFQPSLELTDNEKIFPKLPLLIRTDLLKKDITCYLEDEKVLHFSPLLQGSSESVPINFYNPQPIECITELSIKSKAKINPFELKEKTIKIPANSNYTTNITFTPPGCDGYSSSFEAVVKSQSPLTALKFGLEGVGSIPAITLKSPLDKSKNGFLLNLGKTLIGYEKKKTVAIGNDTPLTAMVSVSAKATADFEIEGIDSSKPFPIESNRQFNFTVIHKPLKVRKSQFDISIQVEDNPKSSISFNCIGDGYSEDIIFEGLEGEDAELHFRDAVVGRSQSVTFTMKNVCESAVRFSWSASSDITFSPRVGHISKNQSKEITAVFYSEKPTKYNGVKGSCQFTKIELIDNNEADWDDSMKVVSFVPINEALADSPRSTASNSSINSLPLKKDEEVKMMKVTTAVAEPPYNPIANAKARDLPIKIFAISDNIKCTIDTTEISFAPTMMFQTRTSDVKITNACQIRLEYTWIVQKFESLRSDYSLTRPSCFSIEPSTGFIEAGQSTTFHVLFSPMEVDDFICTMKCNIPFLTSGDPPIINMNGLSRRPLCHFNVKVSDYLSRRHPDFTYELPDNVKVIELFSKGPKAKTVFKLEIINPTSAPYDTYWTMINDNSNGSINIENATALISSGKHYMFLVSFLPNSAKLVESLWEFNIPDHGIKIPFLFVGRITH</sequence>
<dbReference type="InterPro" id="IPR056310">
    <property type="entry name" value="Ig-CFAP74_4th"/>
</dbReference>
<dbReference type="PROSITE" id="PS51376">
    <property type="entry name" value="DBB"/>
    <property type="match status" value="1"/>
</dbReference>
<evidence type="ECO:0000256" key="3">
    <source>
        <dbReference type="ARBA" id="ARBA00022490"/>
    </source>
</evidence>
<dbReference type="InterPro" id="IPR013783">
    <property type="entry name" value="Ig-like_fold"/>
</dbReference>
<keyword evidence="4" id="KW-0969">Cilium</keyword>
<proteinExistence type="predicted"/>
<keyword evidence="3" id="KW-0963">Cytoplasm</keyword>
<dbReference type="PANTHER" id="PTHR23053:SF0">
    <property type="entry name" value="HYDROCEPHALUS-INDUCING PROTEIN HOMOLOG"/>
    <property type="match status" value="1"/>
</dbReference>
<protein>
    <recommendedName>
        <fullName evidence="7">DBB domain-containing protein</fullName>
    </recommendedName>
</protein>
<keyword evidence="9" id="KW-1185">Reference proteome</keyword>
<feature type="region of interest" description="Disordered" evidence="6">
    <location>
        <begin position="1929"/>
        <end position="1960"/>
    </location>
</feature>
<feature type="compositionally biased region" description="Basic and acidic residues" evidence="6">
    <location>
        <begin position="1650"/>
        <end position="1659"/>
    </location>
</feature>
<evidence type="ECO:0000256" key="6">
    <source>
        <dbReference type="SAM" id="MobiDB-lite"/>
    </source>
</evidence>
<dbReference type="EMBL" id="JAPFFF010000021">
    <property type="protein sequence ID" value="KAK8853769.1"/>
    <property type="molecule type" value="Genomic_DNA"/>
</dbReference>